<organism evidence="13 14">
    <name type="scientific">Nyctereutes procyonoides</name>
    <name type="common">Raccoon dog</name>
    <name type="synonym">Canis procyonoides</name>
    <dbReference type="NCBI Taxonomy" id="34880"/>
    <lineage>
        <taxon>Eukaryota</taxon>
        <taxon>Metazoa</taxon>
        <taxon>Chordata</taxon>
        <taxon>Craniata</taxon>
        <taxon>Vertebrata</taxon>
        <taxon>Euteleostomi</taxon>
        <taxon>Mammalia</taxon>
        <taxon>Eutheria</taxon>
        <taxon>Laurasiatheria</taxon>
        <taxon>Carnivora</taxon>
        <taxon>Caniformia</taxon>
        <taxon>Canidae</taxon>
        <taxon>Nyctereutes</taxon>
    </lineage>
</organism>
<dbReference type="CDD" id="cd03073">
    <property type="entry name" value="PDI_b'_ERp72_ERp57"/>
    <property type="match status" value="1"/>
</dbReference>
<protein>
    <recommendedName>
        <fullName evidence="6">Protein disulfide-isomerase A3</fullName>
        <ecNumber evidence="5">5.3.4.1</ecNumber>
    </recommendedName>
</protein>
<dbReference type="FunFam" id="3.40.30.10:FF:000045">
    <property type="entry name" value="Disulfide-isomerase A3"/>
    <property type="match status" value="1"/>
</dbReference>
<name>A0A811XZ17_NYCPR</name>
<dbReference type="CDD" id="cd02961">
    <property type="entry name" value="PDI_a_family"/>
    <property type="match status" value="1"/>
</dbReference>
<dbReference type="PROSITE" id="PS51352">
    <property type="entry name" value="THIOREDOXIN_2"/>
    <property type="match status" value="2"/>
</dbReference>
<feature type="compositionally biased region" description="Basic and acidic residues" evidence="11">
    <location>
        <begin position="414"/>
        <end position="439"/>
    </location>
</feature>
<keyword evidence="14" id="KW-1185">Reference proteome</keyword>
<evidence type="ECO:0000256" key="1">
    <source>
        <dbReference type="ARBA" id="ARBA00001182"/>
    </source>
</evidence>
<evidence type="ECO:0000256" key="6">
    <source>
        <dbReference type="ARBA" id="ARBA00022313"/>
    </source>
</evidence>
<accession>A0A811XZ17</accession>
<evidence type="ECO:0000313" key="14">
    <source>
        <dbReference type="Proteomes" id="UP000645828"/>
    </source>
</evidence>
<keyword evidence="7" id="KW-0256">Endoplasmic reticulum</keyword>
<dbReference type="Proteomes" id="UP000645828">
    <property type="component" value="Unassembled WGS sequence"/>
</dbReference>
<dbReference type="EMBL" id="CAJHUB010000659">
    <property type="protein sequence ID" value="CAD7670609.1"/>
    <property type="molecule type" value="Genomic_DNA"/>
</dbReference>
<keyword evidence="8" id="KW-0413">Isomerase</keyword>
<evidence type="ECO:0000256" key="5">
    <source>
        <dbReference type="ARBA" id="ARBA00012723"/>
    </source>
</evidence>
<comment type="function">
    <text evidence="10">Protein disulfide isomerase that catalyzes the formation, isomerization, and reduction or oxidation of disulfide bonds in client proteins and functions as a protein folding chaperone. Core component of the major histocompatibility complex class I (MHC I) peptide loading complex where it functions as an essential folding chaperone for TAPBP. Through TAPBP, assists the dynamic assembly of the MHC I complex with high affinity antigens in the endoplasmic reticulum. Therefore, plays a crucial role in the presentation of antigens to cytotoxic T cells in adaptive immunity.</text>
</comment>
<feature type="domain" description="Thioredoxin" evidence="12">
    <location>
        <begin position="1"/>
        <end position="119"/>
    </location>
</feature>
<sequence length="439" mass="49387">MENKCQSRIPCTANCHSRMMNSRYFQSKGVQFTDPHGNNGRACRHCKRLAPEYAAAATRLKGIVPLAKVGCTANTNTCNRYGVSGYPTLRMFRDGEEAGAYDGPRTLHGLVSYLKKQAGPASVPPRTEEEFEKFISDKDASVVGFFQDLFSEAHSKFLKAASNFRDNYLFAHTNVESLVNKYDDDEGEGVTLFPPSHLMSKFEDKTVAYIEQKMTKDHKDLIQGKDLLVAYYDVDCAKNAKGSNYWRNSDDGGKTFNHELSDFVLESTAGEIPVVAIRTAKGEKFVMQEEFSHDGKALERFLQDYFDGSLKRYLKSEPIPESNDGPVKVVVAENFDEIVNNENKDVPIEFYPPWCGHCKNLEPEHKELGEKLRKDPDIIIAKMDATANDVPSAYEVSGFPTIYLSPANKKLNPKKYEEATKPPVIQEEKAKKKKAQKDL</sequence>
<proteinExistence type="inferred from homology"/>
<dbReference type="Pfam" id="PF00085">
    <property type="entry name" value="Thioredoxin"/>
    <property type="match status" value="2"/>
</dbReference>
<evidence type="ECO:0000256" key="9">
    <source>
        <dbReference type="ARBA" id="ARBA00023284"/>
    </source>
</evidence>
<comment type="caution">
    <text evidence="13">The sequence shown here is derived from an EMBL/GenBank/DDBJ whole genome shotgun (WGS) entry which is preliminary data.</text>
</comment>
<dbReference type="GO" id="GO:0042470">
    <property type="term" value="C:melanosome"/>
    <property type="evidence" value="ECO:0007669"/>
    <property type="project" value="UniProtKB-SubCell"/>
</dbReference>
<evidence type="ECO:0000313" key="13">
    <source>
        <dbReference type="EMBL" id="CAD7670609.1"/>
    </source>
</evidence>
<evidence type="ECO:0000259" key="12">
    <source>
        <dbReference type="PROSITE" id="PS51352"/>
    </source>
</evidence>
<comment type="similarity">
    <text evidence="4">Belongs to the protein disulfide isomerase family.</text>
</comment>
<dbReference type="EC" id="5.3.4.1" evidence="5"/>
<evidence type="ECO:0000256" key="3">
    <source>
        <dbReference type="ARBA" id="ARBA00004319"/>
    </source>
</evidence>
<dbReference type="GO" id="GO:0034976">
    <property type="term" value="P:response to endoplasmic reticulum stress"/>
    <property type="evidence" value="ECO:0007669"/>
    <property type="project" value="TreeGrafter"/>
</dbReference>
<dbReference type="GO" id="GO:0005788">
    <property type="term" value="C:endoplasmic reticulum lumen"/>
    <property type="evidence" value="ECO:0007669"/>
    <property type="project" value="UniProtKB-SubCell"/>
</dbReference>
<keyword evidence="9" id="KW-0676">Redox-active center</keyword>
<evidence type="ECO:0000256" key="8">
    <source>
        <dbReference type="ARBA" id="ARBA00023235"/>
    </source>
</evidence>
<dbReference type="PANTHER" id="PTHR18929:SF132">
    <property type="entry name" value="PROTEIN DISULFIDE-ISOMERASE A3"/>
    <property type="match status" value="1"/>
</dbReference>
<evidence type="ECO:0000256" key="4">
    <source>
        <dbReference type="ARBA" id="ARBA00006347"/>
    </source>
</evidence>
<reference evidence="13" key="1">
    <citation type="submission" date="2020-12" db="EMBL/GenBank/DDBJ databases">
        <authorList>
            <consortium name="Molecular Ecology Group"/>
        </authorList>
    </citation>
    <scope>NUCLEOTIDE SEQUENCE</scope>
    <source>
        <strain evidence="13">TBG_1078</strain>
    </source>
</reference>
<evidence type="ECO:0000256" key="10">
    <source>
        <dbReference type="ARBA" id="ARBA00045713"/>
    </source>
</evidence>
<evidence type="ECO:0000256" key="7">
    <source>
        <dbReference type="ARBA" id="ARBA00022824"/>
    </source>
</evidence>
<feature type="domain" description="Thioredoxin" evidence="12">
    <location>
        <begin position="292"/>
        <end position="435"/>
    </location>
</feature>
<dbReference type="CDD" id="cd02995">
    <property type="entry name" value="PDI_a_PDI_a'_C"/>
    <property type="match status" value="1"/>
</dbReference>
<dbReference type="PANTHER" id="PTHR18929">
    <property type="entry name" value="PROTEIN DISULFIDE ISOMERASE"/>
    <property type="match status" value="1"/>
</dbReference>
<dbReference type="GO" id="GO:0009986">
    <property type="term" value="C:cell surface"/>
    <property type="evidence" value="ECO:0007669"/>
    <property type="project" value="TreeGrafter"/>
</dbReference>
<dbReference type="GO" id="GO:0003756">
    <property type="term" value="F:protein disulfide isomerase activity"/>
    <property type="evidence" value="ECO:0007669"/>
    <property type="project" value="UniProtKB-EC"/>
</dbReference>
<dbReference type="InterPro" id="IPR013766">
    <property type="entry name" value="Thioredoxin_domain"/>
</dbReference>
<comment type="catalytic activity">
    <reaction evidence="1">
        <text>Catalyzes the rearrangement of -S-S- bonds in proteins.</text>
        <dbReference type="EC" id="5.3.4.1"/>
    </reaction>
</comment>
<dbReference type="AlphaFoldDB" id="A0A811XZ17"/>
<dbReference type="GO" id="GO:0006457">
    <property type="term" value="P:protein folding"/>
    <property type="evidence" value="ECO:0007669"/>
    <property type="project" value="TreeGrafter"/>
</dbReference>
<dbReference type="SUPFAM" id="SSF52833">
    <property type="entry name" value="Thioredoxin-like"/>
    <property type="match status" value="3"/>
</dbReference>
<dbReference type="FunFam" id="3.40.30.10:FF:000077">
    <property type="entry name" value="Protein disulfide-isomerase"/>
    <property type="match status" value="1"/>
</dbReference>
<comment type="subcellular location">
    <subcellularLocation>
        <location evidence="3">Endoplasmic reticulum lumen</location>
    </subcellularLocation>
    <subcellularLocation>
        <location evidence="2">Melanosome</location>
    </subcellularLocation>
</comment>
<evidence type="ECO:0000256" key="2">
    <source>
        <dbReference type="ARBA" id="ARBA00004223"/>
    </source>
</evidence>
<evidence type="ECO:0000256" key="11">
    <source>
        <dbReference type="SAM" id="MobiDB-lite"/>
    </source>
</evidence>
<dbReference type="InterPro" id="IPR036249">
    <property type="entry name" value="Thioredoxin-like_sf"/>
</dbReference>
<gene>
    <name evidence="13" type="ORF">NYPRO_LOCUS3404</name>
</gene>
<dbReference type="Gene3D" id="3.40.30.10">
    <property type="entry name" value="Glutaredoxin"/>
    <property type="match status" value="5"/>
</dbReference>
<feature type="region of interest" description="Disordered" evidence="11">
    <location>
        <begin position="406"/>
        <end position="439"/>
    </location>
</feature>